<evidence type="ECO:0000313" key="3">
    <source>
        <dbReference type="EMBL" id="NER16031.1"/>
    </source>
</evidence>
<evidence type="ECO:0000313" key="4">
    <source>
        <dbReference type="Proteomes" id="UP000474296"/>
    </source>
</evidence>
<evidence type="ECO:0000256" key="1">
    <source>
        <dbReference type="SAM" id="Coils"/>
    </source>
</evidence>
<sequence>MGQDLRKMFEAEAENSTSKLTSGHENRFLDKLEEALPEKRKGNYPFLWIAAASVVVLVSLGIWYQSLKSVDNPQETIVQIDSEEEKGLSLGDISPDLKKIENYYVSNINYQLSQVESTEETKALFDSYMDQLNELTDEFQLLNKELNEFGPNELIVGAQIDNLQKRLQLMLDLNEKIKELKESKNEQFNNQSI</sequence>
<dbReference type="AlphaFoldDB" id="A0A6M0CE75"/>
<protein>
    <recommendedName>
        <fullName evidence="5">Anti-sigma factor</fullName>
    </recommendedName>
</protein>
<dbReference type="RefSeq" id="WP_164029289.1">
    <property type="nucleotide sequence ID" value="NZ_JAABOQ010000001.1"/>
</dbReference>
<comment type="caution">
    <text evidence="3">The sequence shown here is derived from an EMBL/GenBank/DDBJ whole genome shotgun (WGS) entry which is preliminary data.</text>
</comment>
<keyword evidence="1" id="KW-0175">Coiled coil</keyword>
<feature type="coiled-coil region" evidence="1">
    <location>
        <begin position="125"/>
        <end position="190"/>
    </location>
</feature>
<organism evidence="3 4">
    <name type="scientific">Spongiivirga citrea</name>
    <dbReference type="NCBI Taxonomy" id="1481457"/>
    <lineage>
        <taxon>Bacteria</taxon>
        <taxon>Pseudomonadati</taxon>
        <taxon>Bacteroidota</taxon>
        <taxon>Flavobacteriia</taxon>
        <taxon>Flavobacteriales</taxon>
        <taxon>Flavobacteriaceae</taxon>
        <taxon>Spongiivirga</taxon>
    </lineage>
</organism>
<evidence type="ECO:0008006" key="5">
    <source>
        <dbReference type="Google" id="ProtNLM"/>
    </source>
</evidence>
<keyword evidence="2" id="KW-0812">Transmembrane</keyword>
<dbReference type="Proteomes" id="UP000474296">
    <property type="component" value="Unassembled WGS sequence"/>
</dbReference>
<keyword evidence="2" id="KW-1133">Transmembrane helix</keyword>
<gene>
    <name evidence="3" type="ORF">GWK10_02355</name>
</gene>
<keyword evidence="4" id="KW-1185">Reference proteome</keyword>
<name>A0A6M0CE75_9FLAO</name>
<proteinExistence type="predicted"/>
<keyword evidence="2" id="KW-0472">Membrane</keyword>
<evidence type="ECO:0000256" key="2">
    <source>
        <dbReference type="SAM" id="Phobius"/>
    </source>
</evidence>
<dbReference type="EMBL" id="JAABOQ010000001">
    <property type="protein sequence ID" value="NER16031.1"/>
    <property type="molecule type" value="Genomic_DNA"/>
</dbReference>
<accession>A0A6M0CE75</accession>
<reference evidence="3 4" key="1">
    <citation type="submission" date="2020-01" db="EMBL/GenBank/DDBJ databases">
        <title>Spongiivirga citrea KCTC 32990T.</title>
        <authorList>
            <person name="Wang G."/>
        </authorList>
    </citation>
    <scope>NUCLEOTIDE SEQUENCE [LARGE SCALE GENOMIC DNA]</scope>
    <source>
        <strain evidence="3 4">KCTC 32990</strain>
    </source>
</reference>
<feature type="transmembrane region" description="Helical" evidence="2">
    <location>
        <begin position="46"/>
        <end position="64"/>
    </location>
</feature>